<evidence type="ECO:0000313" key="2">
    <source>
        <dbReference type="EMBL" id="KAK5631673.1"/>
    </source>
</evidence>
<protein>
    <submittedName>
        <fullName evidence="2">Uncharacterized protein</fullName>
    </submittedName>
</protein>
<evidence type="ECO:0000256" key="1">
    <source>
        <dbReference type="SAM" id="Phobius"/>
    </source>
</evidence>
<comment type="caution">
    <text evidence="2">The sequence shown here is derived from an EMBL/GenBank/DDBJ whole genome shotgun (WGS) entry which is preliminary data.</text>
</comment>
<dbReference type="EMBL" id="JAWHQM010000020">
    <property type="protein sequence ID" value="KAK5631673.1"/>
    <property type="molecule type" value="Genomic_DNA"/>
</dbReference>
<sequence length="141" mass="15507">MARFARTSIIASSSRVGLSRLLSVSCPLLFVLNFVSGVILWYLFVNSDEDGAKDVVDGVDAESDVEGHNSGKTTLAPCNTSRREASWLSSYEGGGGLLSTLARVSFLAPARRRKRNIIPIFLYDSILGIMQYRKRVRGEPH</sequence>
<gene>
    <name evidence="2" type="ORF">RRF57_007387</name>
</gene>
<keyword evidence="1" id="KW-0812">Transmembrane</keyword>
<organism evidence="2 3">
    <name type="scientific">Xylaria bambusicola</name>
    <dbReference type="NCBI Taxonomy" id="326684"/>
    <lineage>
        <taxon>Eukaryota</taxon>
        <taxon>Fungi</taxon>
        <taxon>Dikarya</taxon>
        <taxon>Ascomycota</taxon>
        <taxon>Pezizomycotina</taxon>
        <taxon>Sordariomycetes</taxon>
        <taxon>Xylariomycetidae</taxon>
        <taxon>Xylariales</taxon>
        <taxon>Xylariaceae</taxon>
        <taxon>Xylaria</taxon>
    </lineage>
</organism>
<feature type="transmembrane region" description="Helical" evidence="1">
    <location>
        <begin position="21"/>
        <end position="44"/>
    </location>
</feature>
<dbReference type="Proteomes" id="UP001305414">
    <property type="component" value="Unassembled WGS sequence"/>
</dbReference>
<evidence type="ECO:0000313" key="3">
    <source>
        <dbReference type="Proteomes" id="UP001305414"/>
    </source>
</evidence>
<name>A0AAN7ZAI4_9PEZI</name>
<proteinExistence type="predicted"/>
<dbReference type="AlphaFoldDB" id="A0AAN7ZAI4"/>
<keyword evidence="3" id="KW-1185">Reference proteome</keyword>
<reference evidence="2 3" key="1">
    <citation type="submission" date="2023-10" db="EMBL/GenBank/DDBJ databases">
        <title>Draft genome sequence of Xylaria bambusicola isolate GMP-LS, the root and basal stem rot pathogen of sugarcane in Indonesia.</title>
        <authorList>
            <person name="Selvaraj P."/>
            <person name="Muralishankar V."/>
            <person name="Muruganantham S."/>
            <person name="Sp S."/>
            <person name="Haryani S."/>
            <person name="Lau K.J.X."/>
            <person name="Naqvi N.I."/>
        </authorList>
    </citation>
    <scope>NUCLEOTIDE SEQUENCE [LARGE SCALE GENOMIC DNA]</scope>
    <source>
        <strain evidence="2">GMP-LS</strain>
    </source>
</reference>
<accession>A0AAN7ZAI4</accession>
<keyword evidence="1" id="KW-0472">Membrane</keyword>
<keyword evidence="1" id="KW-1133">Transmembrane helix</keyword>